<feature type="domain" description="TLDc" evidence="1">
    <location>
        <begin position="104"/>
        <end position="160"/>
    </location>
</feature>
<name>A0A815V2J7_ADIRI</name>
<dbReference type="Proteomes" id="UP000663852">
    <property type="component" value="Unassembled WGS sequence"/>
</dbReference>
<organism evidence="2 3">
    <name type="scientific">Adineta ricciae</name>
    <name type="common">Rotifer</name>
    <dbReference type="NCBI Taxonomy" id="249248"/>
    <lineage>
        <taxon>Eukaryota</taxon>
        <taxon>Metazoa</taxon>
        <taxon>Spiralia</taxon>
        <taxon>Gnathifera</taxon>
        <taxon>Rotifera</taxon>
        <taxon>Eurotatoria</taxon>
        <taxon>Bdelloidea</taxon>
        <taxon>Adinetida</taxon>
        <taxon>Adinetidae</taxon>
        <taxon>Adineta</taxon>
    </lineage>
</organism>
<reference evidence="2" key="1">
    <citation type="submission" date="2021-02" db="EMBL/GenBank/DDBJ databases">
        <authorList>
            <person name="Nowell W R."/>
        </authorList>
    </citation>
    <scope>NUCLEOTIDE SEQUENCE</scope>
</reference>
<dbReference type="OrthoDB" id="25620at2759"/>
<dbReference type="AlphaFoldDB" id="A0A815V2J7"/>
<dbReference type="InterPro" id="IPR006571">
    <property type="entry name" value="TLDc_dom"/>
</dbReference>
<evidence type="ECO:0000313" key="3">
    <source>
        <dbReference type="Proteomes" id="UP000663852"/>
    </source>
</evidence>
<gene>
    <name evidence="2" type="ORF">EDS130_LOCUS44534</name>
</gene>
<dbReference type="Pfam" id="PF07534">
    <property type="entry name" value="TLD"/>
    <property type="match status" value="1"/>
</dbReference>
<comment type="caution">
    <text evidence="2">The sequence shown here is derived from an EMBL/GenBank/DDBJ whole genome shotgun (WGS) entry which is preliminary data.</text>
</comment>
<dbReference type="EMBL" id="CAJNOJ010000874">
    <property type="protein sequence ID" value="CAF1530495.1"/>
    <property type="molecule type" value="Genomic_DNA"/>
</dbReference>
<sequence length="162" mass="18783">MDYDQQLFINQRSSIKYTEGKLDELNLTSKSSTGTINDENDLDLKTNIVQCLNEEVQSVRPFIQSKSDDQIVPKRSLFHLIIHGSKQFSSYKYQFYPSEGSLLNVIQWQKLISWSGKKDWKLLYKGSRDGFHCKDFHRLCDNQGATITVIRTKQGYICGFSK</sequence>
<evidence type="ECO:0000259" key="1">
    <source>
        <dbReference type="Pfam" id="PF07534"/>
    </source>
</evidence>
<protein>
    <recommendedName>
        <fullName evidence="1">TLDc domain-containing protein</fullName>
    </recommendedName>
</protein>
<evidence type="ECO:0000313" key="2">
    <source>
        <dbReference type="EMBL" id="CAF1530495.1"/>
    </source>
</evidence>
<proteinExistence type="predicted"/>
<accession>A0A815V2J7</accession>